<accession>A0ABQ6Y6F7</accession>
<dbReference type="Proteomes" id="UP000771797">
    <property type="component" value="Unassembled WGS sequence"/>
</dbReference>
<sequence length="118" mass="12519">MATREERRANAAEIHAQKLAEIAGSPLKFVDRNVIAAVPAVGGVLTDCGLDKAREDLADSAIVPVSERLAAAEKTTPGSARFIVVMIDGHRCAVTPLEAEALGLKEDDTWAWVPAEKS</sequence>
<dbReference type="RefSeq" id="WP_159661049.1">
    <property type="nucleotide sequence ID" value="NZ_AQPF01000023.1"/>
</dbReference>
<keyword evidence="2" id="KW-1185">Reference proteome</keyword>
<name>A0ABQ6Y6F7_9GAMM</name>
<proteinExistence type="predicted"/>
<comment type="caution">
    <text evidence="1">The sequence shown here is derived from an EMBL/GenBank/DDBJ whole genome shotgun (WGS) entry which is preliminary data.</text>
</comment>
<evidence type="ECO:0000313" key="2">
    <source>
        <dbReference type="Proteomes" id="UP000771797"/>
    </source>
</evidence>
<gene>
    <name evidence="1" type="ORF">A6D6_02707</name>
</gene>
<reference evidence="1 2" key="1">
    <citation type="submission" date="2012-09" db="EMBL/GenBank/DDBJ databases">
        <title>Genome Sequence of alkane-degrading Bacterium Alcanivorax sp. 6-D-6.</title>
        <authorList>
            <person name="Lai Q."/>
            <person name="Shao Z."/>
        </authorList>
    </citation>
    <scope>NUCLEOTIDE SEQUENCE [LARGE SCALE GENOMIC DNA]</scope>
    <source>
        <strain evidence="1 2">6-D-6</strain>
    </source>
</reference>
<protein>
    <submittedName>
        <fullName evidence="1">Uncharacterized protein</fullName>
    </submittedName>
</protein>
<evidence type="ECO:0000313" key="1">
    <source>
        <dbReference type="EMBL" id="KAF0804943.1"/>
    </source>
</evidence>
<organism evidence="1 2">
    <name type="scientific">Alcanivorax xiamenensis</name>
    <dbReference type="NCBI Taxonomy" id="1177156"/>
    <lineage>
        <taxon>Bacteria</taxon>
        <taxon>Pseudomonadati</taxon>
        <taxon>Pseudomonadota</taxon>
        <taxon>Gammaproteobacteria</taxon>
        <taxon>Oceanospirillales</taxon>
        <taxon>Alcanivoracaceae</taxon>
        <taxon>Alcanivorax</taxon>
    </lineage>
</organism>
<dbReference type="EMBL" id="AQPF01000023">
    <property type="protein sequence ID" value="KAF0804943.1"/>
    <property type="molecule type" value="Genomic_DNA"/>
</dbReference>